<dbReference type="PANTHER" id="PTHR12818">
    <property type="entry name" value="TRNA (ADENINE(37)-N6)-METHYLTRANSFERASE"/>
    <property type="match status" value="1"/>
</dbReference>
<dbReference type="Pfam" id="PF01980">
    <property type="entry name" value="TrmO_N"/>
    <property type="match status" value="1"/>
</dbReference>
<dbReference type="SUPFAM" id="SSF118196">
    <property type="entry name" value="YaeB-like"/>
    <property type="match status" value="1"/>
</dbReference>
<protein>
    <submittedName>
        <fullName evidence="4">SAM-dependent methyltransferase</fullName>
    </submittedName>
</protein>
<keyword evidence="4" id="KW-0808">Transferase</keyword>
<dbReference type="InterPro" id="IPR036414">
    <property type="entry name" value="YaeB_N_sf"/>
</dbReference>
<proteinExistence type="inferred from homology"/>
<evidence type="ECO:0000313" key="4">
    <source>
        <dbReference type="EMBL" id="GAA1248600.1"/>
    </source>
</evidence>
<reference evidence="5" key="1">
    <citation type="journal article" date="2019" name="Int. J. Syst. Evol. Microbiol.">
        <title>The Global Catalogue of Microorganisms (GCM) 10K type strain sequencing project: providing services to taxonomists for standard genome sequencing and annotation.</title>
        <authorList>
            <consortium name="The Broad Institute Genomics Platform"/>
            <consortium name="The Broad Institute Genome Sequencing Center for Infectious Disease"/>
            <person name="Wu L."/>
            <person name="Ma J."/>
        </authorList>
    </citation>
    <scope>NUCLEOTIDE SEQUENCE [LARGE SCALE GENOMIC DNA]</scope>
    <source>
        <strain evidence="5">JCM 13004</strain>
    </source>
</reference>
<evidence type="ECO:0000259" key="3">
    <source>
        <dbReference type="PROSITE" id="PS51668"/>
    </source>
</evidence>
<comment type="similarity">
    <text evidence="2">Belongs to the tRNA methyltransferase O family.</text>
</comment>
<dbReference type="GO" id="GO:0032259">
    <property type="term" value="P:methylation"/>
    <property type="evidence" value="ECO:0007669"/>
    <property type="project" value="UniProtKB-KW"/>
</dbReference>
<dbReference type="InterPro" id="IPR040372">
    <property type="entry name" value="YaeB-like"/>
</dbReference>
<dbReference type="Proteomes" id="UP001500037">
    <property type="component" value="Unassembled WGS sequence"/>
</dbReference>
<dbReference type="InterPro" id="IPR023370">
    <property type="entry name" value="TrmO-like_N"/>
</dbReference>
<evidence type="ECO:0000256" key="1">
    <source>
        <dbReference type="ARBA" id="ARBA00022691"/>
    </source>
</evidence>
<evidence type="ECO:0000256" key="2">
    <source>
        <dbReference type="ARBA" id="ARBA00033753"/>
    </source>
</evidence>
<dbReference type="GO" id="GO:0008168">
    <property type="term" value="F:methyltransferase activity"/>
    <property type="evidence" value="ECO:0007669"/>
    <property type="project" value="UniProtKB-KW"/>
</dbReference>
<keyword evidence="1" id="KW-0949">S-adenosyl-L-methionine</keyword>
<dbReference type="RefSeq" id="WP_344443644.1">
    <property type="nucleotide sequence ID" value="NZ_BAAALF010000084.1"/>
</dbReference>
<feature type="domain" description="TsaA-like" evidence="3">
    <location>
        <begin position="9"/>
        <end position="142"/>
    </location>
</feature>
<dbReference type="CDD" id="cd09281">
    <property type="entry name" value="UPF0066"/>
    <property type="match status" value="1"/>
</dbReference>
<keyword evidence="4" id="KW-0489">Methyltransferase</keyword>
<dbReference type="PANTHER" id="PTHR12818:SF0">
    <property type="entry name" value="TRNA (ADENINE(37)-N6)-METHYLTRANSFERASE"/>
    <property type="match status" value="1"/>
</dbReference>
<keyword evidence="5" id="KW-1185">Reference proteome</keyword>
<organism evidence="4 5">
    <name type="scientific">Kitasatospora nipponensis</name>
    <dbReference type="NCBI Taxonomy" id="258049"/>
    <lineage>
        <taxon>Bacteria</taxon>
        <taxon>Bacillati</taxon>
        <taxon>Actinomycetota</taxon>
        <taxon>Actinomycetes</taxon>
        <taxon>Kitasatosporales</taxon>
        <taxon>Streptomycetaceae</taxon>
        <taxon>Kitasatospora</taxon>
    </lineage>
</organism>
<accession>A0ABP4H7T7</accession>
<comment type="caution">
    <text evidence="4">The sequence shown here is derived from an EMBL/GenBank/DDBJ whole genome shotgun (WGS) entry which is preliminary data.</text>
</comment>
<dbReference type="InterPro" id="IPR036413">
    <property type="entry name" value="YaeB-like_sf"/>
</dbReference>
<sequence length="157" mass="17703">METDATVRLLPIGQVHGGRLEPVDDDWDPVTAVIRLDPAQFDEQALRGLEAFSHLEVVFHFHRVPPERIETTARRPRGNPDWPEVGIFAQRGKNRPNRLGVSRCRLLAVDGLDLRVRGLDAVDGTPVLDLKPWMDEFGPRGATGQPAWATELMRSYY</sequence>
<dbReference type="Gene3D" id="2.40.30.70">
    <property type="entry name" value="YaeB-like"/>
    <property type="match status" value="1"/>
</dbReference>
<dbReference type="PROSITE" id="PS51668">
    <property type="entry name" value="TSAA_2"/>
    <property type="match status" value="1"/>
</dbReference>
<gene>
    <name evidence="4" type="ORF">GCM10009665_44340</name>
</gene>
<dbReference type="EMBL" id="BAAALF010000084">
    <property type="protein sequence ID" value="GAA1248600.1"/>
    <property type="molecule type" value="Genomic_DNA"/>
</dbReference>
<evidence type="ECO:0000313" key="5">
    <source>
        <dbReference type="Proteomes" id="UP001500037"/>
    </source>
</evidence>
<name>A0ABP4H7T7_9ACTN</name>